<evidence type="ECO:0000313" key="1">
    <source>
        <dbReference type="EMBL" id="MPN08153.1"/>
    </source>
</evidence>
<dbReference type="EMBL" id="VSSQ01054173">
    <property type="protein sequence ID" value="MPN08153.1"/>
    <property type="molecule type" value="Genomic_DNA"/>
</dbReference>
<sequence length="59" mass="6973">MVGMQDQDTVHCAFQYRVHFIGFTRRGEHHVQEVTGVGEVVTRINKRLADRIFVTHRRH</sequence>
<gene>
    <name evidence="1" type="ORF">SDC9_155433</name>
</gene>
<comment type="caution">
    <text evidence="1">The sequence shown here is derived from an EMBL/GenBank/DDBJ whole genome shotgun (WGS) entry which is preliminary data.</text>
</comment>
<dbReference type="AlphaFoldDB" id="A0A645F6Q0"/>
<accession>A0A645F6Q0</accession>
<protein>
    <submittedName>
        <fullName evidence="1">Uncharacterized protein</fullName>
    </submittedName>
</protein>
<proteinExistence type="predicted"/>
<organism evidence="1">
    <name type="scientific">bioreactor metagenome</name>
    <dbReference type="NCBI Taxonomy" id="1076179"/>
    <lineage>
        <taxon>unclassified sequences</taxon>
        <taxon>metagenomes</taxon>
        <taxon>ecological metagenomes</taxon>
    </lineage>
</organism>
<name>A0A645F6Q0_9ZZZZ</name>
<reference evidence="1" key="1">
    <citation type="submission" date="2019-08" db="EMBL/GenBank/DDBJ databases">
        <authorList>
            <person name="Kucharzyk K."/>
            <person name="Murdoch R.W."/>
            <person name="Higgins S."/>
            <person name="Loffler F."/>
        </authorList>
    </citation>
    <scope>NUCLEOTIDE SEQUENCE</scope>
</reference>